<dbReference type="Proteomes" id="UP001634394">
    <property type="component" value="Unassembled WGS sequence"/>
</dbReference>
<evidence type="ECO:0008006" key="3">
    <source>
        <dbReference type="Google" id="ProtNLM"/>
    </source>
</evidence>
<name>A0ABD3W249_SINWO</name>
<protein>
    <recommendedName>
        <fullName evidence="3">Neurite outgrowth-associated protein</fullName>
    </recommendedName>
</protein>
<gene>
    <name evidence="1" type="ORF">ACJMK2_044057</name>
</gene>
<dbReference type="PANTHER" id="PTHR13475:SF3">
    <property type="entry name" value="NEUGRIN"/>
    <property type="match status" value="1"/>
</dbReference>
<organism evidence="1 2">
    <name type="scientific">Sinanodonta woodiana</name>
    <name type="common">Chinese pond mussel</name>
    <name type="synonym">Anodonta woodiana</name>
    <dbReference type="NCBI Taxonomy" id="1069815"/>
    <lineage>
        <taxon>Eukaryota</taxon>
        <taxon>Metazoa</taxon>
        <taxon>Spiralia</taxon>
        <taxon>Lophotrochozoa</taxon>
        <taxon>Mollusca</taxon>
        <taxon>Bivalvia</taxon>
        <taxon>Autobranchia</taxon>
        <taxon>Heteroconchia</taxon>
        <taxon>Palaeoheterodonta</taxon>
        <taxon>Unionida</taxon>
        <taxon>Unionoidea</taxon>
        <taxon>Unionidae</taxon>
        <taxon>Unioninae</taxon>
        <taxon>Sinanodonta</taxon>
    </lineage>
</organism>
<proteinExistence type="predicted"/>
<evidence type="ECO:0000313" key="2">
    <source>
        <dbReference type="Proteomes" id="UP001634394"/>
    </source>
</evidence>
<sequence length="468" mass="54651">MKAMFSIRRLLCFHHDVTILISKRHARVLKGVRKIPVNANFGPQNSFRDNEPDGDDTPEMSELYAIEDHINVVNPRDREFQTEAQRYEKQQRKWLKNKIIEKKYFSPPKETSLLTWNAMEQIRYLNREYPDEWTPEKLSKSFPISPNGVIQLVKSKFFFKTEEEIIKHDQRIRWKWSELRSQLKRGIEFVDSDYRRLLEGGHLSYIMNAGGMPSLPMPPKPNLSKFTLSKPEQVGEFEAIIRGYIDSKKPKQMERKESKMILPKIEDEKVLQEIYDSFSGSQRSSQDFLKAKDNDVVSEAVDCEGIHSSSIDEISVSDHSSEVKLHRLSRRHKRLAREQKDGLCVDSGNLNTLQMLETKKVSHNLGTQNTVLGDKIDSDDRNTINSLADASDSEYMQENPFSVTHLRERREARNKDMKYMFEENFKKDDISLDNETIKVTKKMQQKGSYFRKGNAVYDENGELLYKIP</sequence>
<accession>A0ABD3W249</accession>
<dbReference type="PANTHER" id="PTHR13475">
    <property type="entry name" value="NEUGRIN"/>
    <property type="match status" value="1"/>
</dbReference>
<dbReference type="AlphaFoldDB" id="A0ABD3W249"/>
<comment type="caution">
    <text evidence="1">The sequence shown here is derived from an EMBL/GenBank/DDBJ whole genome shotgun (WGS) entry which is preliminary data.</text>
</comment>
<evidence type="ECO:0000313" key="1">
    <source>
        <dbReference type="EMBL" id="KAL3866788.1"/>
    </source>
</evidence>
<reference evidence="1 2" key="1">
    <citation type="submission" date="2024-11" db="EMBL/GenBank/DDBJ databases">
        <title>Chromosome-level genome assembly of the freshwater bivalve Anodonta woodiana.</title>
        <authorList>
            <person name="Chen X."/>
        </authorList>
    </citation>
    <scope>NUCLEOTIDE SEQUENCE [LARGE SCALE GENOMIC DNA]</scope>
    <source>
        <strain evidence="1">MN2024</strain>
        <tissue evidence="1">Gills</tissue>
    </source>
</reference>
<keyword evidence="2" id="KW-1185">Reference proteome</keyword>
<dbReference type="EMBL" id="JBJQND010000009">
    <property type="protein sequence ID" value="KAL3866788.1"/>
    <property type="molecule type" value="Genomic_DNA"/>
</dbReference>
<dbReference type="InterPro" id="IPR010487">
    <property type="entry name" value="NGRN/Rrg9"/>
</dbReference>
<dbReference type="Pfam" id="PF06413">
    <property type="entry name" value="Neugrin"/>
    <property type="match status" value="1"/>
</dbReference>